<dbReference type="EMBL" id="FAVB01000005">
    <property type="protein sequence ID" value="CUU87930.1"/>
    <property type="molecule type" value="Genomic_DNA"/>
</dbReference>
<comment type="caution">
    <text evidence="1">The sequence shown here is derived from an EMBL/GenBank/DDBJ whole genome shotgun (WGS) entry which is preliminary data.</text>
</comment>
<dbReference type="AlphaFoldDB" id="A0A0S4SQ46"/>
<reference evidence="1 2" key="1">
    <citation type="submission" date="2015-11" db="EMBL/GenBank/DDBJ databases">
        <authorList>
            <consortium name="Pathogen Informatics"/>
        </authorList>
    </citation>
    <scope>NUCLEOTIDE SEQUENCE [LARGE SCALE GENOMIC DNA]</scope>
    <source>
        <strain evidence="1 2">006A-0059</strain>
    </source>
</reference>
<name>A0A0S4SQ46_CAMHY</name>
<dbReference type="InterPro" id="IPR006521">
    <property type="entry name" value="Tail_protein_I"/>
</dbReference>
<sequence length="204" mass="22991">MSHLLPNHKSKFDKLFDELFGTRLDNLDISVINTLANSCSKQILPILANSFDVDIEGLNEIAARELIKNAFAIHYYSGTLYSLKSALKAFFGSSEVAEWFEYGGKPYHFKVNLEASKTGIDENSLKRIDKIINDYKNVRSVLESINLKLTSHCKETNGIATISGENIEVLPFIHRNKEIKSKQNIGIGVMMIETINQNIKKVIL</sequence>
<proteinExistence type="predicted"/>
<dbReference type="Pfam" id="PF09684">
    <property type="entry name" value="Tail_P2_I"/>
    <property type="match status" value="1"/>
</dbReference>
<dbReference type="NCBIfam" id="TIGR01634">
    <property type="entry name" value="tail_P2_I"/>
    <property type="match status" value="1"/>
</dbReference>
<dbReference type="RefSeq" id="WP_059435373.1">
    <property type="nucleotide sequence ID" value="NZ_FAVB01000005.1"/>
</dbReference>
<protein>
    <submittedName>
        <fullName evidence="1">Phage tail protein</fullName>
    </submittedName>
</protein>
<accession>A0A0S4SQ46</accession>
<keyword evidence="2" id="KW-1185">Reference proteome</keyword>
<evidence type="ECO:0000313" key="2">
    <source>
        <dbReference type="Proteomes" id="UP000052237"/>
    </source>
</evidence>
<organism evidence="1 2">
    <name type="scientific">Campylobacter hyointestinalis subsp. hyointestinalis</name>
    <dbReference type="NCBI Taxonomy" id="91352"/>
    <lineage>
        <taxon>Bacteria</taxon>
        <taxon>Pseudomonadati</taxon>
        <taxon>Campylobacterota</taxon>
        <taxon>Epsilonproteobacteria</taxon>
        <taxon>Campylobacterales</taxon>
        <taxon>Campylobacteraceae</taxon>
        <taxon>Campylobacter</taxon>
    </lineage>
</organism>
<evidence type="ECO:0000313" key="1">
    <source>
        <dbReference type="EMBL" id="CUU87930.1"/>
    </source>
</evidence>
<gene>
    <name evidence="1" type="ORF">ERS686654_01825</name>
</gene>
<dbReference type="Proteomes" id="UP000052237">
    <property type="component" value="Unassembled WGS sequence"/>
</dbReference>